<dbReference type="EMBL" id="RBON01000186">
    <property type="protein sequence ID" value="RMM67382.1"/>
    <property type="molecule type" value="Genomic_DNA"/>
</dbReference>
<dbReference type="PANTHER" id="PTHR30007">
    <property type="entry name" value="PHP DOMAIN PROTEIN"/>
    <property type="match status" value="1"/>
</dbReference>
<dbReference type="GO" id="GO:0006313">
    <property type="term" value="P:DNA transposition"/>
    <property type="evidence" value="ECO:0007669"/>
    <property type="project" value="InterPro"/>
</dbReference>
<feature type="compositionally biased region" description="Polar residues" evidence="1">
    <location>
        <begin position="88"/>
        <end position="98"/>
    </location>
</feature>
<evidence type="ECO:0000259" key="3">
    <source>
        <dbReference type="Pfam" id="PF13340"/>
    </source>
</evidence>
<name>A0A3M4YQJ2_PSESG</name>
<accession>A0A3M4YQJ2</accession>
<protein>
    <submittedName>
        <fullName evidence="4">ISPsy19, transposase</fullName>
    </submittedName>
</protein>
<feature type="non-terminal residue" evidence="4">
    <location>
        <position position="1"/>
    </location>
</feature>
<dbReference type="AlphaFoldDB" id="A0A3M4YQJ2"/>
<evidence type="ECO:0000256" key="1">
    <source>
        <dbReference type="SAM" id="MobiDB-lite"/>
    </source>
</evidence>
<dbReference type="RefSeq" id="WP_101165343.1">
    <property type="nucleotide sequence ID" value="NZ_RBON01000186.1"/>
</dbReference>
<dbReference type="GO" id="GO:0003677">
    <property type="term" value="F:DNA binding"/>
    <property type="evidence" value="ECO:0007669"/>
    <property type="project" value="InterPro"/>
</dbReference>
<proteinExistence type="predicted"/>
<sequence length="261" mass="29842">ADLFESQGGRGVPPLHSRRTLLEACCYVVRTGCSWRMLPRDFPHWDNVYKTFRRWSAQGKFEQMHDRLRAQWREREERADSPSAAILDSQSTRSSPQGGDSGYDAGKKVKGRKRSLIVDTLGLLLAVSISAASVQDRDAADDAVAYSKEKYPSLSTLFVDSAYAGKWAQRTHQLHAIDVQVIRGPNNRRTGQWHSEQGDLFSVEPVQTGFVVMPKRWVVERTHAWNERARRLIMHHDRLFAVSEAWVWLAEARILARRLTT</sequence>
<evidence type="ECO:0000259" key="2">
    <source>
        <dbReference type="Pfam" id="PF01609"/>
    </source>
</evidence>
<dbReference type="Pfam" id="PF13340">
    <property type="entry name" value="DUF4096"/>
    <property type="match status" value="1"/>
</dbReference>
<evidence type="ECO:0000313" key="4">
    <source>
        <dbReference type="EMBL" id="RMM67382.1"/>
    </source>
</evidence>
<feature type="region of interest" description="Disordered" evidence="1">
    <location>
        <begin position="74"/>
        <end position="107"/>
    </location>
</feature>
<dbReference type="NCBIfam" id="NF033580">
    <property type="entry name" value="transpos_IS5_3"/>
    <property type="match status" value="1"/>
</dbReference>
<feature type="domain" description="Insertion element IS402-like" evidence="3">
    <location>
        <begin position="5"/>
        <end position="65"/>
    </location>
</feature>
<gene>
    <name evidence="4" type="ORF">ALQ73_02485</name>
</gene>
<dbReference type="GO" id="GO:0004803">
    <property type="term" value="F:transposase activity"/>
    <property type="evidence" value="ECO:0007669"/>
    <property type="project" value="InterPro"/>
</dbReference>
<feature type="domain" description="Transposase IS4-like" evidence="2">
    <location>
        <begin position="82"/>
        <end position="250"/>
    </location>
</feature>
<dbReference type="PANTHER" id="PTHR30007:SF0">
    <property type="entry name" value="TRANSPOSASE"/>
    <property type="match status" value="1"/>
</dbReference>
<comment type="caution">
    <text evidence="4">The sequence shown here is derived from an EMBL/GenBank/DDBJ whole genome shotgun (WGS) entry which is preliminary data.</text>
</comment>
<organism evidence="4 5">
    <name type="scientific">Pseudomonas savastanoi pv. glycinea</name>
    <name type="common">Pseudomonas syringae pv. glycinea</name>
    <dbReference type="NCBI Taxonomy" id="318"/>
    <lineage>
        <taxon>Bacteria</taxon>
        <taxon>Pseudomonadati</taxon>
        <taxon>Pseudomonadota</taxon>
        <taxon>Gammaproteobacteria</taxon>
        <taxon>Pseudomonadales</taxon>
        <taxon>Pseudomonadaceae</taxon>
        <taxon>Pseudomonas</taxon>
    </lineage>
</organism>
<dbReference type="InterPro" id="IPR002559">
    <property type="entry name" value="Transposase_11"/>
</dbReference>
<dbReference type="InterPro" id="IPR025161">
    <property type="entry name" value="IS402-like_dom"/>
</dbReference>
<dbReference type="Pfam" id="PF01609">
    <property type="entry name" value="DDE_Tnp_1"/>
    <property type="match status" value="1"/>
</dbReference>
<reference evidence="4 5" key="1">
    <citation type="submission" date="2018-08" db="EMBL/GenBank/DDBJ databases">
        <title>Recombination of ecologically and evolutionarily significant loci maintains genetic cohesion in the Pseudomonas syringae species complex.</title>
        <authorList>
            <person name="Dillon M."/>
            <person name="Thakur S."/>
            <person name="Almeida R.N.D."/>
            <person name="Weir B.S."/>
            <person name="Guttman D.S."/>
        </authorList>
    </citation>
    <scope>NUCLEOTIDE SEQUENCE [LARGE SCALE GENOMIC DNA]</scope>
    <source>
        <strain evidence="4 5">ICMP 4324</strain>
    </source>
</reference>
<dbReference type="Proteomes" id="UP000276829">
    <property type="component" value="Unassembled WGS sequence"/>
</dbReference>
<evidence type="ECO:0000313" key="5">
    <source>
        <dbReference type="Proteomes" id="UP000276829"/>
    </source>
</evidence>